<sequence length="248" mass="27365">MHRPDITAIVNAHREGKMCIPSLASLVAAMQAAEQRDVNVEAVVVLDRPDEVTLSTVQLFVQRHPIISVVISENGDLGLARNLGVSHARGSWIAFLDGDDIWGRNWLASAFACATTDSRKVVWHPEFNVYFGNHNHILHHVDMEDKGFCVEGLALTNYWTSLCFAPASLMRETPYPRTKLQEGLGYEDWGWNVSVLQKGFIHKVVPGSVHGIRVKQAGSLVAQTTAASCYPSAPPLFKVSRLLAARAR</sequence>
<feature type="domain" description="Glycosyltransferase 2-like" evidence="1">
    <location>
        <begin position="9"/>
        <end position="172"/>
    </location>
</feature>
<dbReference type="AlphaFoldDB" id="A0A9X4XNC8"/>
<comment type="caution">
    <text evidence="2">The sequence shown here is derived from an EMBL/GenBank/DDBJ whole genome shotgun (WGS) entry which is preliminary data.</text>
</comment>
<dbReference type="PANTHER" id="PTHR22916">
    <property type="entry name" value="GLYCOSYLTRANSFERASE"/>
    <property type="match status" value="1"/>
</dbReference>
<dbReference type="Pfam" id="PF00535">
    <property type="entry name" value="Glycos_transf_2"/>
    <property type="match status" value="1"/>
</dbReference>
<dbReference type="PANTHER" id="PTHR22916:SF3">
    <property type="entry name" value="UDP-GLCNAC:BETAGAL BETA-1,3-N-ACETYLGLUCOSAMINYLTRANSFERASE-LIKE PROTEIN 1"/>
    <property type="match status" value="1"/>
</dbReference>
<evidence type="ECO:0000259" key="1">
    <source>
        <dbReference type="Pfam" id="PF00535"/>
    </source>
</evidence>
<dbReference type="CDD" id="cd00761">
    <property type="entry name" value="Glyco_tranf_GTA_type"/>
    <property type="match status" value="1"/>
</dbReference>
<dbReference type="Gene3D" id="3.90.550.10">
    <property type="entry name" value="Spore Coat Polysaccharide Biosynthesis Protein SpsA, Chain A"/>
    <property type="match status" value="1"/>
</dbReference>
<proteinExistence type="predicted"/>
<dbReference type="EMBL" id="WNKV01000009">
    <property type="protein sequence ID" value="MTW17286.1"/>
    <property type="molecule type" value="Genomic_DNA"/>
</dbReference>
<dbReference type="InterPro" id="IPR001173">
    <property type="entry name" value="Glyco_trans_2-like"/>
</dbReference>
<accession>A0A9X4XNC8</accession>
<gene>
    <name evidence="2" type="ORF">GJ689_13845</name>
</gene>
<protein>
    <submittedName>
        <fullName evidence="2">Glycosyltransferase</fullName>
    </submittedName>
</protein>
<name>A0A9X4XNC8_9BRAD</name>
<dbReference type="GO" id="GO:0016758">
    <property type="term" value="F:hexosyltransferase activity"/>
    <property type="evidence" value="ECO:0007669"/>
    <property type="project" value="UniProtKB-ARBA"/>
</dbReference>
<dbReference type="InterPro" id="IPR029044">
    <property type="entry name" value="Nucleotide-diphossugar_trans"/>
</dbReference>
<organism evidence="2 3">
    <name type="scientific">Rhodoplanes serenus</name>
    <dbReference type="NCBI Taxonomy" id="200615"/>
    <lineage>
        <taxon>Bacteria</taxon>
        <taxon>Pseudomonadati</taxon>
        <taxon>Pseudomonadota</taxon>
        <taxon>Alphaproteobacteria</taxon>
        <taxon>Hyphomicrobiales</taxon>
        <taxon>Nitrobacteraceae</taxon>
        <taxon>Rhodoplanes</taxon>
    </lineage>
</organism>
<evidence type="ECO:0000313" key="3">
    <source>
        <dbReference type="Proteomes" id="UP000438991"/>
    </source>
</evidence>
<dbReference type="SUPFAM" id="SSF53448">
    <property type="entry name" value="Nucleotide-diphospho-sugar transferases"/>
    <property type="match status" value="1"/>
</dbReference>
<reference evidence="2 3" key="1">
    <citation type="submission" date="2019-11" db="EMBL/GenBank/DDBJ databases">
        <title>Whole-genome sequence of Rhodoplanes serenus DSM 18633, type strain.</title>
        <authorList>
            <person name="Kyndt J.A."/>
            <person name="Meyer T.E."/>
        </authorList>
    </citation>
    <scope>NUCLEOTIDE SEQUENCE [LARGE SCALE GENOMIC DNA]</scope>
    <source>
        <strain evidence="2 3">DSM 18633</strain>
    </source>
</reference>
<evidence type="ECO:0000313" key="2">
    <source>
        <dbReference type="EMBL" id="MTW17286.1"/>
    </source>
</evidence>
<dbReference type="Proteomes" id="UP000438991">
    <property type="component" value="Unassembled WGS sequence"/>
</dbReference>
<dbReference type="RefSeq" id="WP_155480011.1">
    <property type="nucleotide sequence ID" value="NZ_WNKV01000009.1"/>
</dbReference>